<sequence>MCQFCHQHGEGQKWYLKAANYSEELLNDVKRRRYIEHFFRHPEGLTNGAANLNKIQDMPAIVRNMVTPVLTGRQKKHHFGQVLPLEDVSEVLAMTTSVVRLTCICRHAIGKKEARYCYGLSLSPGGGRIKEILNELDDTFLHGPDTAGLEVLTPAEALLDMQKHDEDGLCHTIWTFQTPFIGGICNCDRADCMALNVSLNLQTPVLFRAEYVAEIDETACSGCRNCFSVCHFGALEYSHTSAAAQINPRQCYGCGVCRAACPTGAITLRARSASTVANLW</sequence>
<evidence type="ECO:0000256" key="2">
    <source>
        <dbReference type="ARBA" id="ARBA00022485"/>
    </source>
</evidence>
<dbReference type="EMBL" id="CP146612">
    <property type="protein sequence ID" value="WWX25049.1"/>
    <property type="molecule type" value="Genomic_DNA"/>
</dbReference>
<feature type="domain" description="4Fe-4S ferredoxin-type" evidence="8">
    <location>
        <begin position="242"/>
        <end position="271"/>
    </location>
</feature>
<keyword evidence="4" id="KW-0677">Repeat</keyword>
<dbReference type="InterPro" id="IPR017896">
    <property type="entry name" value="4Fe4S_Fe-S-bd"/>
</dbReference>
<dbReference type="PROSITE" id="PS00198">
    <property type="entry name" value="4FE4S_FER_1"/>
    <property type="match status" value="1"/>
</dbReference>
<evidence type="ECO:0000313" key="10">
    <source>
        <dbReference type="Proteomes" id="UP001375370"/>
    </source>
</evidence>
<dbReference type="PROSITE" id="PS51379">
    <property type="entry name" value="4FE4S_FER_2"/>
    <property type="match status" value="2"/>
</dbReference>
<evidence type="ECO:0000256" key="1">
    <source>
        <dbReference type="ARBA" id="ARBA00022448"/>
    </source>
</evidence>
<dbReference type="Gene3D" id="3.30.70.20">
    <property type="match status" value="2"/>
</dbReference>
<keyword evidence="10" id="KW-1185">Reference proteome</keyword>
<evidence type="ECO:0000256" key="5">
    <source>
        <dbReference type="ARBA" id="ARBA00022982"/>
    </source>
</evidence>
<keyword evidence="2" id="KW-0004">4Fe-4S</keyword>
<evidence type="ECO:0000256" key="4">
    <source>
        <dbReference type="ARBA" id="ARBA00022737"/>
    </source>
</evidence>
<keyword evidence="7" id="KW-0411">Iron-sulfur</keyword>
<name>A0ABZ2J726_9CHLR</name>
<accession>A0ABZ2J726</accession>
<dbReference type="Pfam" id="PF12838">
    <property type="entry name" value="Fer4_7"/>
    <property type="match status" value="1"/>
</dbReference>
<dbReference type="SUPFAM" id="SSF54862">
    <property type="entry name" value="4Fe-4S ferredoxins"/>
    <property type="match status" value="1"/>
</dbReference>
<keyword evidence="5" id="KW-0249">Electron transport</keyword>
<dbReference type="RefSeq" id="WP_338737182.1">
    <property type="nucleotide sequence ID" value="NZ_CP146612.1"/>
</dbReference>
<evidence type="ECO:0000256" key="7">
    <source>
        <dbReference type="ARBA" id="ARBA00023014"/>
    </source>
</evidence>
<dbReference type="InterPro" id="IPR017900">
    <property type="entry name" value="4Fe4S_Fe_S_CS"/>
</dbReference>
<keyword evidence="3" id="KW-0479">Metal-binding</keyword>
<keyword evidence="6" id="KW-0408">Iron</keyword>
<evidence type="ECO:0000313" key="9">
    <source>
        <dbReference type="EMBL" id="WWX25049.1"/>
    </source>
</evidence>
<keyword evidence="1" id="KW-0813">Transport</keyword>
<evidence type="ECO:0000256" key="6">
    <source>
        <dbReference type="ARBA" id="ARBA00023004"/>
    </source>
</evidence>
<evidence type="ECO:0000256" key="3">
    <source>
        <dbReference type="ARBA" id="ARBA00022723"/>
    </source>
</evidence>
<feature type="domain" description="4Fe-4S ferredoxin-type" evidence="8">
    <location>
        <begin position="211"/>
        <end position="240"/>
    </location>
</feature>
<organism evidence="9 10">
    <name type="scientific">Candidatus Dehalogenimonas loeffleri</name>
    <dbReference type="NCBI Taxonomy" id="3127115"/>
    <lineage>
        <taxon>Bacteria</taxon>
        <taxon>Bacillati</taxon>
        <taxon>Chloroflexota</taxon>
        <taxon>Dehalococcoidia</taxon>
        <taxon>Dehalococcoidales</taxon>
        <taxon>Dehalococcoidaceae</taxon>
        <taxon>Dehalogenimonas</taxon>
    </lineage>
</organism>
<dbReference type="InterPro" id="IPR050572">
    <property type="entry name" value="Fe-S_Ferredoxin"/>
</dbReference>
<dbReference type="PANTHER" id="PTHR43687">
    <property type="entry name" value="ADENYLYLSULFATE REDUCTASE, BETA SUBUNIT"/>
    <property type="match status" value="1"/>
</dbReference>
<gene>
    <name evidence="9" type="ORF">V8247_07255</name>
</gene>
<proteinExistence type="predicted"/>
<evidence type="ECO:0000259" key="8">
    <source>
        <dbReference type="PROSITE" id="PS51379"/>
    </source>
</evidence>
<reference evidence="9 10" key="1">
    <citation type="submission" date="2024-03" db="EMBL/GenBank/DDBJ databases">
        <title>A Dehalogenimonas Isolated from Estuarine Sediments Dihaloeliminates Chlorinated Alkanes.</title>
        <authorList>
            <person name="Yang Y."/>
            <person name="Wang H."/>
        </authorList>
    </citation>
    <scope>NUCLEOTIDE SEQUENCE [LARGE SCALE GENOMIC DNA]</scope>
    <source>
        <strain evidence="9 10">W</strain>
    </source>
</reference>
<dbReference type="Proteomes" id="UP001375370">
    <property type="component" value="Chromosome"/>
</dbReference>
<protein>
    <submittedName>
        <fullName evidence="9">4Fe-4S binding protein</fullName>
    </submittedName>
</protein>
<dbReference type="PANTHER" id="PTHR43687:SF6">
    <property type="entry name" value="L-ASPARTATE SEMIALDEHYDE SULFURTRANSFERASE IRON-SULFUR SUBUNIT"/>
    <property type="match status" value="1"/>
</dbReference>